<feature type="signal peptide" evidence="1">
    <location>
        <begin position="1"/>
        <end position="27"/>
    </location>
</feature>
<dbReference type="AlphaFoldDB" id="A0A928VVF9"/>
<dbReference type="InterPro" id="IPR011050">
    <property type="entry name" value="Pectin_lyase_fold/virulence"/>
</dbReference>
<protein>
    <submittedName>
        <fullName evidence="3">S-layer family protein</fullName>
    </submittedName>
</protein>
<evidence type="ECO:0000259" key="2">
    <source>
        <dbReference type="SMART" id="SM00912"/>
    </source>
</evidence>
<keyword evidence="4" id="KW-1185">Reference proteome</keyword>
<evidence type="ECO:0000313" key="4">
    <source>
        <dbReference type="Proteomes" id="UP000621799"/>
    </source>
</evidence>
<dbReference type="EMBL" id="JADEXN010000011">
    <property type="protein sequence ID" value="MBE9039452.1"/>
    <property type="molecule type" value="Genomic_DNA"/>
</dbReference>
<feature type="domain" description="Filamentous haemagglutinin FhaB/tRNA nuclease CdiA-like TPS" evidence="2">
    <location>
        <begin position="32"/>
        <end position="143"/>
    </location>
</feature>
<dbReference type="InterPro" id="IPR008638">
    <property type="entry name" value="FhaB/CdiA-like_TPS"/>
</dbReference>
<feature type="chain" id="PRO_5037357000" evidence="1">
    <location>
        <begin position="28"/>
        <end position="826"/>
    </location>
</feature>
<gene>
    <name evidence="3" type="ORF">IQ235_01415</name>
</gene>
<evidence type="ECO:0000313" key="3">
    <source>
        <dbReference type="EMBL" id="MBE9039452.1"/>
    </source>
</evidence>
<dbReference type="Gene3D" id="2.160.20.10">
    <property type="entry name" value="Single-stranded right-handed beta-helix, Pectin lyase-like"/>
    <property type="match status" value="2"/>
</dbReference>
<dbReference type="Proteomes" id="UP000621799">
    <property type="component" value="Unassembled WGS sequence"/>
</dbReference>
<name>A0A928VVF9_9CYAN</name>
<organism evidence="3 4">
    <name type="scientific">Zarconia navalis LEGE 11467</name>
    <dbReference type="NCBI Taxonomy" id="1828826"/>
    <lineage>
        <taxon>Bacteria</taxon>
        <taxon>Bacillati</taxon>
        <taxon>Cyanobacteriota</taxon>
        <taxon>Cyanophyceae</taxon>
        <taxon>Oscillatoriophycideae</taxon>
        <taxon>Oscillatoriales</taxon>
        <taxon>Oscillatoriales incertae sedis</taxon>
        <taxon>Zarconia</taxon>
        <taxon>Zarconia navalis</taxon>
    </lineage>
</organism>
<reference evidence="3" key="1">
    <citation type="submission" date="2020-10" db="EMBL/GenBank/DDBJ databases">
        <authorList>
            <person name="Castelo-Branco R."/>
            <person name="Eusebio N."/>
            <person name="Adriana R."/>
            <person name="Vieira A."/>
            <person name="Brugerolle De Fraissinette N."/>
            <person name="Rezende De Castro R."/>
            <person name="Schneider M.P."/>
            <person name="Vasconcelos V."/>
            <person name="Leao P.N."/>
        </authorList>
    </citation>
    <scope>NUCLEOTIDE SEQUENCE</scope>
    <source>
        <strain evidence="3">LEGE 11467</strain>
    </source>
</reference>
<comment type="caution">
    <text evidence="3">The sequence shown here is derived from an EMBL/GenBank/DDBJ whole genome shotgun (WGS) entry which is preliminary data.</text>
</comment>
<accession>A0A928VVF9</accession>
<dbReference type="RefSeq" id="WP_264319715.1">
    <property type="nucleotide sequence ID" value="NZ_JADEXN010000011.1"/>
</dbReference>
<dbReference type="SUPFAM" id="SSF51126">
    <property type="entry name" value="Pectin lyase-like"/>
    <property type="match status" value="3"/>
</dbReference>
<evidence type="ECO:0000256" key="1">
    <source>
        <dbReference type="SAM" id="SignalP"/>
    </source>
</evidence>
<dbReference type="Pfam" id="PF05860">
    <property type="entry name" value="TPS"/>
    <property type="match status" value="1"/>
</dbReference>
<keyword evidence="1" id="KW-0732">Signal</keyword>
<dbReference type="NCBIfam" id="TIGR01901">
    <property type="entry name" value="adhes_NPXG"/>
    <property type="match status" value="1"/>
</dbReference>
<proteinExistence type="predicted"/>
<dbReference type="InterPro" id="IPR012334">
    <property type="entry name" value="Pectin_lyas_fold"/>
</dbReference>
<dbReference type="SMART" id="SM00912">
    <property type="entry name" value="Haemagg_act"/>
    <property type="match status" value="1"/>
</dbReference>
<sequence length="826" mass="84964">MSLKVTCPLSIASLLASIAFCPQHTVAQIVPDSSLPTNSIVTVEDAIQQITGGTQAGGNLFHSFGAFNVRTGETAFFDNALTVENIITRVTGGQISQIDGLIRANGAADLFLINPSGILFGANASLDIGGSFVGSTADGIQFDDNSIFSATNPDASPLLTVSVPIGLQFNSSPLPTSTGANPGEIRVEGLGHEIRQPQLSPHIRGPISGLQVPTGNTLALVGRNITLDGGMLTAQSGRIELGSVVQGEVSLATTEVGWTFGYNNISNFRDITLLSKSAVDASGDPSGSIHLQASNLELRDASIVLLQNQGDLPGGDITVNLSDSLMAIGLAPERPLPSSLINETVGSGDGGNLEISTQRLIFLDAGQMGTRTFAPGKSGDVIVNVSNSVLLAGFSLDLNGEPFISNILTLSNRNSGKLGDIRVSTRQLTIRDGGLVTSFSFGTGDGGNVEVNATESIELFGFNPNFSGSSLSTTSLNAGNAGDVLVNTTRLTLRDGGRVDASSIATGNAGNVTVNTSEFVEVRGTVPNPQLITPSLIGSAANIPDPALQEFLGLPPIPSGSPGNVTINTLELRVNDGALVTVQNDGTGNAGKLSIRAGSIFLDDGGITATTASGEGGNLSVQVRNSLQLRNGSQINSEAGGTGNGGNITLDTDTLALLEASRINANAFEGTGGNIAINTQGIFVSPDSAITASSQLGVDGIVQITNPDVDAAAGLVELSSEVKDRRDRVVSGCAIASGNSFTITGRGGLPENPLSLIRGGRTWDDLRTLTGDEVSLDRALSISQTPLSPPQKLLEATGWVVRNDGTVELVADRAGVPRSWSQRPQC</sequence>